<dbReference type="Pfam" id="PF13505">
    <property type="entry name" value="OMP_b-brl"/>
    <property type="match status" value="1"/>
</dbReference>
<evidence type="ECO:0000256" key="2">
    <source>
        <dbReference type="SAM" id="SignalP"/>
    </source>
</evidence>
<keyword evidence="1 2" id="KW-0732">Signal</keyword>
<evidence type="ECO:0000313" key="4">
    <source>
        <dbReference type="EMBL" id="PWE57175.1"/>
    </source>
</evidence>
<sequence length="270" mass="28002">MIRSCVFLTAAVLALGLGGAARAADEVPDLFAPEITTTPAATGWYLRGDVGYTGWTGDEGAGYTAYDAGGAVTARGFDDARFSHPVSYGVGVGYQVNDMFRADVTAETFRDRFNGDVDFGGACVAGPAAAACGSKSSAVYRGVGILANGYVDLGTVVGLTPYIGAGVGATQLRWGDVSMTAYCADGGINCVGGGSGRYDGRNSWRFTYALMAGVSYDVSERIKLDVGYRYSDIAGGDMFGPAPDGSGSIRGDDDGFSRHEIRAGLRISLW</sequence>
<name>A0A2U2DV27_9HYPH</name>
<gene>
    <name evidence="4" type="ORF">DEM27_05915</name>
</gene>
<evidence type="ECO:0000256" key="1">
    <source>
        <dbReference type="ARBA" id="ARBA00022729"/>
    </source>
</evidence>
<feature type="domain" description="Outer membrane protein beta-barrel" evidence="3">
    <location>
        <begin position="11"/>
        <end position="245"/>
    </location>
</feature>
<feature type="signal peptide" evidence="2">
    <location>
        <begin position="1"/>
        <end position="23"/>
    </location>
</feature>
<dbReference type="OrthoDB" id="5643626at2"/>
<dbReference type="AlphaFoldDB" id="A0A2U2DV27"/>
<reference evidence="4 5" key="1">
    <citation type="submission" date="2018-05" db="EMBL/GenBank/DDBJ databases">
        <title>The draft genome of strain NS-104.</title>
        <authorList>
            <person name="Hang P."/>
            <person name="Jiang J."/>
        </authorList>
    </citation>
    <scope>NUCLEOTIDE SEQUENCE [LARGE SCALE GENOMIC DNA]</scope>
    <source>
        <strain evidence="4 5">NS-104</strain>
    </source>
</reference>
<dbReference type="InterPro" id="IPR011250">
    <property type="entry name" value="OMP/PagP_B-barrel"/>
</dbReference>
<dbReference type="RefSeq" id="WP_109457278.1">
    <property type="nucleotide sequence ID" value="NZ_QFBC01000002.1"/>
</dbReference>
<keyword evidence="5" id="KW-1185">Reference proteome</keyword>
<dbReference type="Gene3D" id="2.40.160.20">
    <property type="match status" value="1"/>
</dbReference>
<feature type="chain" id="PRO_5015750793" evidence="2">
    <location>
        <begin position="24"/>
        <end position="270"/>
    </location>
</feature>
<evidence type="ECO:0000313" key="5">
    <source>
        <dbReference type="Proteomes" id="UP000245252"/>
    </source>
</evidence>
<proteinExistence type="predicted"/>
<dbReference type="Proteomes" id="UP000245252">
    <property type="component" value="Unassembled WGS sequence"/>
</dbReference>
<evidence type="ECO:0000259" key="3">
    <source>
        <dbReference type="Pfam" id="PF13505"/>
    </source>
</evidence>
<dbReference type="EMBL" id="QFBC01000002">
    <property type="protein sequence ID" value="PWE57175.1"/>
    <property type="molecule type" value="Genomic_DNA"/>
</dbReference>
<protein>
    <submittedName>
        <fullName evidence="4">Porin family protein</fullName>
    </submittedName>
</protein>
<comment type="caution">
    <text evidence="4">The sequence shown here is derived from an EMBL/GenBank/DDBJ whole genome shotgun (WGS) entry which is preliminary data.</text>
</comment>
<accession>A0A2U2DV27</accession>
<organism evidence="4 5">
    <name type="scientific">Metarhizobium album</name>
    <dbReference type="NCBI Taxonomy" id="2182425"/>
    <lineage>
        <taxon>Bacteria</taxon>
        <taxon>Pseudomonadati</taxon>
        <taxon>Pseudomonadota</taxon>
        <taxon>Alphaproteobacteria</taxon>
        <taxon>Hyphomicrobiales</taxon>
        <taxon>Rhizobiaceae</taxon>
        <taxon>Metarhizobium</taxon>
    </lineage>
</organism>
<dbReference type="SUPFAM" id="SSF56925">
    <property type="entry name" value="OMPA-like"/>
    <property type="match status" value="1"/>
</dbReference>
<dbReference type="InterPro" id="IPR027385">
    <property type="entry name" value="Beta-barrel_OMP"/>
</dbReference>